<proteinExistence type="predicted"/>
<evidence type="ECO:0000313" key="2">
    <source>
        <dbReference type="Proteomes" id="UP000050761"/>
    </source>
</evidence>
<evidence type="ECO:0000313" key="1">
    <source>
        <dbReference type="EMBL" id="VDO87561.1"/>
    </source>
</evidence>
<reference evidence="1 2" key="1">
    <citation type="submission" date="2018-11" db="EMBL/GenBank/DDBJ databases">
        <authorList>
            <consortium name="Pathogen Informatics"/>
        </authorList>
    </citation>
    <scope>NUCLEOTIDE SEQUENCE [LARGE SCALE GENOMIC DNA]</scope>
</reference>
<organism evidence="2 3">
    <name type="scientific">Heligmosomoides polygyrus</name>
    <name type="common">Parasitic roundworm</name>
    <dbReference type="NCBI Taxonomy" id="6339"/>
    <lineage>
        <taxon>Eukaryota</taxon>
        <taxon>Metazoa</taxon>
        <taxon>Ecdysozoa</taxon>
        <taxon>Nematoda</taxon>
        <taxon>Chromadorea</taxon>
        <taxon>Rhabditida</taxon>
        <taxon>Rhabditina</taxon>
        <taxon>Rhabditomorpha</taxon>
        <taxon>Strongyloidea</taxon>
        <taxon>Heligmosomidae</taxon>
        <taxon>Heligmosomoides</taxon>
    </lineage>
</organism>
<accession>A0A183FSY7</accession>
<accession>A0A3P7YJE5</accession>
<evidence type="ECO:0000313" key="3">
    <source>
        <dbReference type="WBParaSite" id="HPBE_0001112801-mRNA-1"/>
    </source>
</evidence>
<dbReference type="Proteomes" id="UP000050761">
    <property type="component" value="Unassembled WGS sequence"/>
</dbReference>
<dbReference type="AlphaFoldDB" id="A0A183FSY7"/>
<gene>
    <name evidence="1" type="ORF">HPBE_LOCUS11129</name>
</gene>
<protein>
    <submittedName>
        <fullName evidence="1 3">Uncharacterized protein</fullName>
    </submittedName>
</protein>
<keyword evidence="2" id="KW-1185">Reference proteome</keyword>
<name>A0A183FSY7_HELPZ</name>
<sequence>MKSVSPVSPGVPLIIDLLERVPAASPFALVAFQSAPMGPSRSRCPLDISISDGSRPAGAREAQYVAGPPKACGILPSAAATRECTAMRPLAIRVASRRHR</sequence>
<dbReference type="EMBL" id="UZAH01026995">
    <property type="protein sequence ID" value="VDO87561.1"/>
    <property type="molecule type" value="Genomic_DNA"/>
</dbReference>
<reference evidence="3" key="2">
    <citation type="submission" date="2019-09" db="UniProtKB">
        <authorList>
            <consortium name="WormBaseParasite"/>
        </authorList>
    </citation>
    <scope>IDENTIFICATION</scope>
</reference>
<dbReference type="WBParaSite" id="HPBE_0001112801-mRNA-1">
    <property type="protein sequence ID" value="HPBE_0001112801-mRNA-1"/>
    <property type="gene ID" value="HPBE_0001112801"/>
</dbReference>